<dbReference type="InterPro" id="IPR002696">
    <property type="entry name" value="Membr_insert_effic_factor_YidD"/>
</dbReference>
<dbReference type="EMBL" id="CP022378">
    <property type="protein sequence ID" value="ATA69265.1"/>
    <property type="molecule type" value="Genomic_DNA"/>
</dbReference>
<dbReference type="RefSeq" id="WP_098029748.1">
    <property type="nucleotide sequence ID" value="NZ_BOQH01000003.1"/>
</dbReference>
<dbReference type="AlphaFoldDB" id="A0A250EBX3"/>
<proteinExistence type="inferred from homology"/>
<organism evidence="2 3">
    <name type="scientific">Capnocytophaga cynodegmi</name>
    <dbReference type="NCBI Taxonomy" id="28189"/>
    <lineage>
        <taxon>Bacteria</taxon>
        <taxon>Pseudomonadati</taxon>
        <taxon>Bacteroidota</taxon>
        <taxon>Flavobacteriia</taxon>
        <taxon>Flavobacteriales</taxon>
        <taxon>Flavobacteriaceae</taxon>
        <taxon>Capnocytophaga</taxon>
    </lineage>
</organism>
<dbReference type="GO" id="GO:0005886">
    <property type="term" value="C:plasma membrane"/>
    <property type="evidence" value="ECO:0007669"/>
    <property type="project" value="UniProtKB-SubCell"/>
</dbReference>
<keyword evidence="1" id="KW-1003">Cell membrane</keyword>
<dbReference type="NCBIfam" id="TIGR00278">
    <property type="entry name" value="membrane protein insertion efficiency factor YidD"/>
    <property type="match status" value="1"/>
</dbReference>
<dbReference type="KEGG" id="ccyn:CGC48_03740"/>
<dbReference type="PANTHER" id="PTHR33383">
    <property type="entry name" value="MEMBRANE PROTEIN INSERTION EFFICIENCY FACTOR-RELATED"/>
    <property type="match status" value="1"/>
</dbReference>
<gene>
    <name evidence="2" type="ORF">CGC48_03740</name>
</gene>
<name>A0A250EBX3_9FLAO</name>
<dbReference type="GeneID" id="96780907"/>
<dbReference type="PANTHER" id="PTHR33383:SF1">
    <property type="entry name" value="MEMBRANE PROTEIN INSERTION EFFICIENCY FACTOR-RELATED"/>
    <property type="match status" value="1"/>
</dbReference>
<dbReference type="HAMAP" id="MF_00386">
    <property type="entry name" value="UPF0161_YidD"/>
    <property type="match status" value="1"/>
</dbReference>
<sequence>MLRKILIFPFVLLVRFYQLFISPLKPPTCRYTPTCSQYTLEALKKHGILKGGWYAVKRILSCHPWGGSGYDPVP</sequence>
<protein>
    <recommendedName>
        <fullName evidence="1">Putative membrane protein insertion efficiency factor</fullName>
    </recommendedName>
</protein>
<keyword evidence="1" id="KW-0472">Membrane</keyword>
<accession>A0A250EBX3</accession>
<dbReference type="SMART" id="SM01234">
    <property type="entry name" value="Haemolytic"/>
    <property type="match status" value="1"/>
</dbReference>
<comment type="subcellular location">
    <subcellularLocation>
        <location evidence="1">Cell membrane</location>
        <topology evidence="1">Peripheral membrane protein</topology>
        <orientation evidence="1">Cytoplasmic side</orientation>
    </subcellularLocation>
</comment>
<reference evidence="2 3" key="1">
    <citation type="journal article" date="2017" name="Genome Announc.">
        <title>Twelve Complete Reference Genomes of Clinical Isolates in the Capnocytophaga Genus.</title>
        <authorList>
            <person name="Villarma A."/>
            <person name="Gulvik C.A."/>
            <person name="Rowe L.A."/>
            <person name="Sheth M."/>
            <person name="Juieng P."/>
            <person name="Nicholson A.C."/>
            <person name="Loparev V.N."/>
            <person name="McQuiston J.R."/>
        </authorList>
    </citation>
    <scope>NUCLEOTIDE SEQUENCE [LARGE SCALE GENOMIC DNA]</scope>
    <source>
        <strain evidence="2 3">G7591</strain>
    </source>
</reference>
<evidence type="ECO:0000313" key="2">
    <source>
        <dbReference type="EMBL" id="ATA69265.1"/>
    </source>
</evidence>
<evidence type="ECO:0000256" key="1">
    <source>
        <dbReference type="HAMAP-Rule" id="MF_00386"/>
    </source>
</evidence>
<evidence type="ECO:0000313" key="3">
    <source>
        <dbReference type="Proteomes" id="UP000242855"/>
    </source>
</evidence>
<dbReference type="Pfam" id="PF01809">
    <property type="entry name" value="YidD"/>
    <property type="match status" value="1"/>
</dbReference>
<dbReference type="Proteomes" id="UP000242855">
    <property type="component" value="Chromosome"/>
</dbReference>
<comment type="similarity">
    <text evidence="1">Belongs to the UPF0161 family.</text>
</comment>
<comment type="function">
    <text evidence="1">Could be involved in insertion of integral membrane proteins into the membrane.</text>
</comment>